<dbReference type="GO" id="GO:0042742">
    <property type="term" value="P:defense response to bacterium"/>
    <property type="evidence" value="ECO:0007669"/>
    <property type="project" value="UniProtKB-KW"/>
</dbReference>
<dbReference type="RefSeq" id="WP_258543132.1">
    <property type="nucleotide sequence ID" value="NZ_OU015584.1"/>
</dbReference>
<dbReference type="InterPro" id="IPR002901">
    <property type="entry name" value="MGlyc_endo_b_GlcNAc-like_dom"/>
</dbReference>
<evidence type="ECO:0000256" key="2">
    <source>
        <dbReference type="ARBA" id="ARBA00022638"/>
    </source>
</evidence>
<gene>
    <name evidence="6" type="ORF">CRYO30217_02936</name>
</gene>
<reference evidence="6" key="1">
    <citation type="submission" date="2021-04" db="EMBL/GenBank/DDBJ databases">
        <authorList>
            <person name="Rodrigo-Torres L."/>
            <person name="Arahal R. D."/>
            <person name="Lucena T."/>
        </authorList>
    </citation>
    <scope>NUCLEOTIDE SEQUENCE</scope>
    <source>
        <strain evidence="6">AS29M-1</strain>
    </source>
</reference>
<dbReference type="InterPro" id="IPR051056">
    <property type="entry name" value="Glycosyl_Hydrolase_73"/>
</dbReference>
<dbReference type="PANTHER" id="PTHR33308:SF9">
    <property type="entry name" value="PEPTIDOGLYCAN HYDROLASE FLGJ"/>
    <property type="match status" value="1"/>
</dbReference>
<keyword evidence="7" id="KW-1185">Reference proteome</keyword>
<dbReference type="GO" id="GO:0031640">
    <property type="term" value="P:killing of cells of another organism"/>
    <property type="evidence" value="ECO:0007669"/>
    <property type="project" value="UniProtKB-KW"/>
</dbReference>
<dbReference type="InterPro" id="IPR036779">
    <property type="entry name" value="LysM_dom_sf"/>
</dbReference>
<dbReference type="SUPFAM" id="SSF54106">
    <property type="entry name" value="LysM domain"/>
    <property type="match status" value="2"/>
</dbReference>
<dbReference type="Pfam" id="PF01832">
    <property type="entry name" value="Glucosaminidase"/>
    <property type="match status" value="1"/>
</dbReference>
<evidence type="ECO:0000256" key="1">
    <source>
        <dbReference type="ARBA" id="ARBA00022529"/>
    </source>
</evidence>
<keyword evidence="1" id="KW-0929">Antimicrobial</keyword>
<evidence type="ECO:0000313" key="7">
    <source>
        <dbReference type="Proteomes" id="UP000683507"/>
    </source>
</evidence>
<evidence type="ECO:0000256" key="4">
    <source>
        <dbReference type="ARBA" id="ARBA00032108"/>
    </source>
</evidence>
<keyword evidence="3" id="KW-0378">Hydrolase</keyword>
<dbReference type="Gene3D" id="1.10.530.10">
    <property type="match status" value="1"/>
</dbReference>
<accession>A0A916JPN9</accession>
<evidence type="ECO:0000259" key="5">
    <source>
        <dbReference type="PROSITE" id="PS51782"/>
    </source>
</evidence>
<dbReference type="PROSITE" id="PS51782">
    <property type="entry name" value="LYSM"/>
    <property type="match status" value="2"/>
</dbReference>
<proteinExistence type="predicted"/>
<evidence type="ECO:0000256" key="3">
    <source>
        <dbReference type="ARBA" id="ARBA00022801"/>
    </source>
</evidence>
<dbReference type="AlphaFoldDB" id="A0A916JPN9"/>
<protein>
    <recommendedName>
        <fullName evidence="4">Peptidoglycan hydrolase</fullName>
    </recommendedName>
</protein>
<dbReference type="SMART" id="SM00257">
    <property type="entry name" value="LysM"/>
    <property type="match status" value="2"/>
</dbReference>
<dbReference type="InterPro" id="IPR018392">
    <property type="entry name" value="LysM"/>
</dbReference>
<sequence length="316" mass="36978">MSTKGFKRYLLLFTAVFYYSLNTWAQPSERVISRNEYIEMWKDEAIRQMVEYNIPASITLAQGILESANGNSELARYANNHFGIKCHGWTGETINKDDDHKDDCFRKYLTAHESFEDHSVFLQKSRYQFLYEYDVTDYKSWAKGLKKAGYATNPKYPDLLIKLIEQHELYKYDKMQDSFEPKDPELASTPGMTELLEIEASSMVNVHMIEVSKNKIKFVTVKTGDTYYKIAKEFDLGLWQLYKYNDLTKEDVLLPGDIIYLQPKKNKAKEKYHIAKKGETMNDIAQQYGVKLKKLYKRNEGMFGKSLEEGQQINLR</sequence>
<dbReference type="Proteomes" id="UP000683507">
    <property type="component" value="Chromosome"/>
</dbReference>
<feature type="domain" description="LysM" evidence="5">
    <location>
        <begin position="217"/>
        <end position="261"/>
    </location>
</feature>
<dbReference type="PANTHER" id="PTHR33308">
    <property type="entry name" value="PEPTIDOGLYCAN HYDROLASE FLGJ"/>
    <property type="match status" value="1"/>
</dbReference>
<dbReference type="Pfam" id="PF01476">
    <property type="entry name" value="LysM"/>
    <property type="match status" value="2"/>
</dbReference>
<name>A0A916JPN9_9FLAO</name>
<evidence type="ECO:0000313" key="6">
    <source>
        <dbReference type="EMBL" id="CAG5085930.1"/>
    </source>
</evidence>
<dbReference type="EMBL" id="OU015584">
    <property type="protein sequence ID" value="CAG5085930.1"/>
    <property type="molecule type" value="Genomic_DNA"/>
</dbReference>
<dbReference type="Gene3D" id="3.10.350.10">
    <property type="entry name" value="LysM domain"/>
    <property type="match status" value="2"/>
</dbReference>
<dbReference type="CDD" id="cd00118">
    <property type="entry name" value="LysM"/>
    <property type="match status" value="2"/>
</dbReference>
<dbReference type="GO" id="GO:0004040">
    <property type="term" value="F:amidase activity"/>
    <property type="evidence" value="ECO:0007669"/>
    <property type="project" value="InterPro"/>
</dbReference>
<organism evidence="6 7">
    <name type="scientific">Parvicella tangerina</name>
    <dbReference type="NCBI Taxonomy" id="2829795"/>
    <lineage>
        <taxon>Bacteria</taxon>
        <taxon>Pseudomonadati</taxon>
        <taxon>Bacteroidota</taxon>
        <taxon>Flavobacteriia</taxon>
        <taxon>Flavobacteriales</taxon>
        <taxon>Parvicellaceae</taxon>
        <taxon>Parvicella</taxon>
    </lineage>
</organism>
<feature type="domain" description="LysM" evidence="5">
    <location>
        <begin position="271"/>
        <end position="315"/>
    </location>
</feature>
<dbReference type="KEGG" id="ptan:CRYO30217_02936"/>
<keyword evidence="2" id="KW-0081">Bacteriolytic enzyme</keyword>
<dbReference type="SMART" id="SM00047">
    <property type="entry name" value="LYZ2"/>
    <property type="match status" value="1"/>
</dbReference>